<dbReference type="EMBL" id="JAGMWT010000003">
    <property type="protein sequence ID" value="KAH7132137.1"/>
    <property type="molecule type" value="Genomic_DNA"/>
</dbReference>
<reference evidence="1" key="1">
    <citation type="journal article" date="2021" name="Nat. Commun.">
        <title>Genetic determinants of endophytism in the Arabidopsis root mycobiome.</title>
        <authorList>
            <person name="Mesny F."/>
            <person name="Miyauchi S."/>
            <person name="Thiergart T."/>
            <person name="Pickel B."/>
            <person name="Atanasova L."/>
            <person name="Karlsson M."/>
            <person name="Huettel B."/>
            <person name="Barry K.W."/>
            <person name="Haridas S."/>
            <person name="Chen C."/>
            <person name="Bauer D."/>
            <person name="Andreopoulos W."/>
            <person name="Pangilinan J."/>
            <person name="LaButti K."/>
            <person name="Riley R."/>
            <person name="Lipzen A."/>
            <person name="Clum A."/>
            <person name="Drula E."/>
            <person name="Henrissat B."/>
            <person name="Kohler A."/>
            <person name="Grigoriev I.V."/>
            <person name="Martin F.M."/>
            <person name="Hacquard S."/>
        </authorList>
    </citation>
    <scope>NUCLEOTIDE SEQUENCE</scope>
    <source>
        <strain evidence="1">MPI-CAGE-CH-0243</strain>
    </source>
</reference>
<accession>A0A9P9ISX6</accession>
<evidence type="ECO:0000313" key="1">
    <source>
        <dbReference type="EMBL" id="KAH7132137.1"/>
    </source>
</evidence>
<protein>
    <submittedName>
        <fullName evidence="1">Uncharacterized protein</fullName>
    </submittedName>
</protein>
<feature type="non-terminal residue" evidence="1">
    <location>
        <position position="133"/>
    </location>
</feature>
<organism evidence="1 2">
    <name type="scientific">Dendryphion nanum</name>
    <dbReference type="NCBI Taxonomy" id="256645"/>
    <lineage>
        <taxon>Eukaryota</taxon>
        <taxon>Fungi</taxon>
        <taxon>Dikarya</taxon>
        <taxon>Ascomycota</taxon>
        <taxon>Pezizomycotina</taxon>
        <taxon>Dothideomycetes</taxon>
        <taxon>Pleosporomycetidae</taxon>
        <taxon>Pleosporales</taxon>
        <taxon>Torulaceae</taxon>
        <taxon>Dendryphion</taxon>
    </lineage>
</organism>
<keyword evidence="2" id="KW-1185">Reference proteome</keyword>
<dbReference type="PANTHER" id="PTHR28054:SF1">
    <property type="entry name" value="RNA POLYMERASE I-SPECIFIC TRANSCRIPTION INITIATION FACTOR RRN10"/>
    <property type="match status" value="1"/>
</dbReference>
<feature type="non-terminal residue" evidence="1">
    <location>
        <position position="1"/>
    </location>
</feature>
<dbReference type="Pfam" id="PF05234">
    <property type="entry name" value="UAF_Rrn10"/>
    <property type="match status" value="1"/>
</dbReference>
<proteinExistence type="predicted"/>
<dbReference type="InterPro" id="IPR022793">
    <property type="entry name" value="Rrn10"/>
</dbReference>
<name>A0A9P9ISX6_9PLEO</name>
<dbReference type="PANTHER" id="PTHR28054">
    <property type="entry name" value="RNA POLYMERASE I-SPECIFIC TRANSCRIPTION INITIATION FACTOR RRN10"/>
    <property type="match status" value="1"/>
</dbReference>
<dbReference type="AlphaFoldDB" id="A0A9P9ISX6"/>
<dbReference type="OrthoDB" id="2565191at2759"/>
<comment type="caution">
    <text evidence="1">The sequence shown here is derived from an EMBL/GenBank/DDBJ whole genome shotgun (WGS) entry which is preliminary data.</text>
</comment>
<sequence>KRAATVYDAVAGRISQWGFIDSEKPISATQPLRPDEILYRARNAPTRYEEEDVYFAHNSLTPDQKLPNTDLLRALHAYISEFYGRSEARVSQKVWKSMDETALIALGILMEETVKEILGNTGDLAFLESAREE</sequence>
<dbReference type="GO" id="GO:0006360">
    <property type="term" value="P:transcription by RNA polymerase I"/>
    <property type="evidence" value="ECO:0007669"/>
    <property type="project" value="InterPro"/>
</dbReference>
<dbReference type="Proteomes" id="UP000700596">
    <property type="component" value="Unassembled WGS sequence"/>
</dbReference>
<gene>
    <name evidence="1" type="ORF">B0J11DRAFT_414002</name>
</gene>
<evidence type="ECO:0000313" key="2">
    <source>
        <dbReference type="Proteomes" id="UP000700596"/>
    </source>
</evidence>